<dbReference type="RefSeq" id="XP_028867736.1">
    <property type="nucleotide sequence ID" value="XM_029011903.1"/>
</dbReference>
<dbReference type="AlphaFoldDB" id="A0A2H6KES1"/>
<dbReference type="OrthoDB" id="359569at2759"/>
<feature type="domain" description="CPW-WPC" evidence="1">
    <location>
        <begin position="80"/>
        <end position="217"/>
    </location>
</feature>
<comment type="caution">
    <text evidence="2">The sequence shown here is derived from an EMBL/GenBank/DDBJ whole genome shotgun (WGS) entry which is preliminary data.</text>
</comment>
<keyword evidence="3" id="KW-1185">Reference proteome</keyword>
<evidence type="ECO:0000313" key="2">
    <source>
        <dbReference type="EMBL" id="GBE61493.1"/>
    </source>
</evidence>
<sequence>MRSCVKLGTAWLLGIHVAAVASSSAAGTVLFDSLLREARVRYTAAGARLTQEELANTVTESLKKASQLLGLSVPVVSGDCEFDFSSFCPEGWVSSGDGVHCEVVHAGSADAGCCGSQLDMRNKSPLDKLSLANMCNVKWPCRASEVYVSSDEGICPQFWHREGGSASHVCQHSEGEECVADHTYVGPCDTRLNFTGKGHQEREDIARKCGLSYSRTAGLLDEGSDWSADCPLGWSLHEDGTCILNADQSAGMCGRALKFVDIRDKRDKARRCGLVWPVKLAKVESMCPLGWRYDEENELCLAPPSYTGPCQLRMDFRNYTAAEKALWAHVCSGSFLDGGVAKDEPTKTTSNVSYRSGALDHALSVVRFSKPVKDMRVIEKQLESRHRWGAISSESELRRLRKTTNDRLFISTINVSLLAVCALTSVQKSIASLRSQLDKAAGTTPAFIQLESMHLTPESTNCPYGWRQFDGVCVAGETYSRIMPGCRTIHHLSDGFDERCRVSHRTEDVLEDFVRAYCPLGWRIRRVYYGNLVRHICVAPSDWSGAQKAECGGTTVDFSARSPGFKRRWAFACGQRFPQFTDAHAARCAENFYWRCPAEWIHEGEDCVAPQHYGGPCPPKVPVSQLASASLKAAFSQRCHAAWPCIGYCEKDYSADCPEGWIRTDEGCKLSSNSDGGSCGNHIVVPKSVFLMS</sequence>
<dbReference type="Proteomes" id="UP000236319">
    <property type="component" value="Unassembled WGS sequence"/>
</dbReference>
<dbReference type="InterPro" id="IPR006387">
    <property type="entry name" value="CPW_WPC_dom"/>
</dbReference>
<reference evidence="2 3" key="1">
    <citation type="journal article" date="2017" name="BMC Genomics">
        <title>Whole-genome assembly of Babesia ovata and comparative genomics between closely related pathogens.</title>
        <authorList>
            <person name="Yamagishi J."/>
            <person name="Asada M."/>
            <person name="Hakimi H."/>
            <person name="Tanaka T.Q."/>
            <person name="Sugimoto C."/>
            <person name="Kawazu S."/>
        </authorList>
    </citation>
    <scope>NUCLEOTIDE SEQUENCE [LARGE SCALE GENOMIC DNA]</scope>
    <source>
        <strain evidence="2 3">Miyake</strain>
    </source>
</reference>
<evidence type="ECO:0000259" key="1">
    <source>
        <dbReference type="SMART" id="SM01099"/>
    </source>
</evidence>
<feature type="domain" description="CPW-WPC" evidence="1">
    <location>
        <begin position="284"/>
        <end position="339"/>
    </location>
</feature>
<proteinExistence type="predicted"/>
<feature type="domain" description="CPW-WPC" evidence="1">
    <location>
        <begin position="222"/>
        <end position="280"/>
    </location>
</feature>
<dbReference type="EMBL" id="BDSA01000003">
    <property type="protein sequence ID" value="GBE61493.1"/>
    <property type="molecule type" value="Genomic_DNA"/>
</dbReference>
<gene>
    <name evidence="2" type="ORF">BOVATA_029860</name>
</gene>
<protein>
    <submittedName>
        <fullName evidence="2">Plasmodium falciparum CPW-WPC domain containing protein, putative</fullName>
    </submittedName>
</protein>
<organism evidence="2 3">
    <name type="scientific">Babesia ovata</name>
    <dbReference type="NCBI Taxonomy" id="189622"/>
    <lineage>
        <taxon>Eukaryota</taxon>
        <taxon>Sar</taxon>
        <taxon>Alveolata</taxon>
        <taxon>Apicomplexa</taxon>
        <taxon>Aconoidasida</taxon>
        <taxon>Piroplasmida</taxon>
        <taxon>Babesiidae</taxon>
        <taxon>Babesia</taxon>
    </lineage>
</organism>
<evidence type="ECO:0000313" key="3">
    <source>
        <dbReference type="Proteomes" id="UP000236319"/>
    </source>
</evidence>
<accession>A0A2H6KES1</accession>
<dbReference type="SMART" id="SM01099">
    <property type="entry name" value="CPW_WPC"/>
    <property type="match status" value="4"/>
</dbReference>
<feature type="domain" description="CPW-WPC" evidence="1">
    <location>
        <begin position="588"/>
        <end position="647"/>
    </location>
</feature>
<dbReference type="VEuPathDB" id="PiroplasmaDB:BOVATA_029860"/>
<dbReference type="GeneID" id="39875263"/>
<dbReference type="NCBIfam" id="TIGR01492">
    <property type="entry name" value="CPW_WPC"/>
    <property type="match status" value="3"/>
</dbReference>
<dbReference type="Pfam" id="PF09717">
    <property type="entry name" value="CPW_WPC"/>
    <property type="match status" value="6"/>
</dbReference>
<name>A0A2H6KES1_9APIC</name>